<feature type="transmembrane region" description="Helical" evidence="6">
    <location>
        <begin position="20"/>
        <end position="42"/>
    </location>
</feature>
<feature type="transmembrane region" description="Helical" evidence="6">
    <location>
        <begin position="54"/>
        <end position="75"/>
    </location>
</feature>
<dbReference type="GO" id="GO:0005886">
    <property type="term" value="C:plasma membrane"/>
    <property type="evidence" value="ECO:0007669"/>
    <property type="project" value="UniProtKB-SubCell"/>
</dbReference>
<dbReference type="Proteomes" id="UP000029391">
    <property type="component" value="Unassembled WGS sequence"/>
</dbReference>
<comment type="subcellular location">
    <subcellularLocation>
        <location evidence="1">Cell membrane</location>
        <topology evidence="1">Multi-pass membrane protein</topology>
    </subcellularLocation>
</comment>
<keyword evidence="3 6" id="KW-0812">Transmembrane</keyword>
<evidence type="ECO:0000313" key="8">
    <source>
        <dbReference type="EMBL" id="KFN51340.1"/>
    </source>
</evidence>
<dbReference type="OrthoDB" id="9793824at2"/>
<dbReference type="InterPro" id="IPR051791">
    <property type="entry name" value="Pra-immunoreactive"/>
</dbReference>
<proteinExistence type="predicted"/>
<dbReference type="InterPro" id="IPR010432">
    <property type="entry name" value="RDD"/>
</dbReference>
<organism evidence="8 9">
    <name type="scientific">Arenimonas composti TR7-09 = DSM 18010</name>
    <dbReference type="NCBI Taxonomy" id="1121013"/>
    <lineage>
        <taxon>Bacteria</taxon>
        <taxon>Pseudomonadati</taxon>
        <taxon>Pseudomonadota</taxon>
        <taxon>Gammaproteobacteria</taxon>
        <taxon>Lysobacterales</taxon>
        <taxon>Lysobacteraceae</taxon>
        <taxon>Arenimonas</taxon>
    </lineage>
</organism>
<feature type="domain" description="RDD" evidence="7">
    <location>
        <begin position="12"/>
        <end position="140"/>
    </location>
</feature>
<name>A0A091C3W2_9GAMM</name>
<sequence length="154" mass="16657">MTSSAPPAARPAHLGWRLLALVYDALPNIALWFLISAVSLLLRPSHEAFAPWSAGALAVWLACWLVSGSYAVLAWRRGGQTLGMKPWRLKVVAADGRPAEVRALWLRYAVATVSLAACGLGFLWCLVDRERRALHDVVAGTVLVRTGKAMALEG</sequence>
<keyword evidence="9" id="KW-1185">Reference proteome</keyword>
<dbReference type="RefSeq" id="WP_026816473.1">
    <property type="nucleotide sequence ID" value="NZ_AUFF01000002.1"/>
</dbReference>
<dbReference type="PANTHER" id="PTHR36115:SF10">
    <property type="entry name" value="RDD DOMAIN-CONTAINING PROTEIN"/>
    <property type="match status" value="1"/>
</dbReference>
<evidence type="ECO:0000256" key="6">
    <source>
        <dbReference type="SAM" id="Phobius"/>
    </source>
</evidence>
<reference evidence="8 9" key="1">
    <citation type="submission" date="2013-09" db="EMBL/GenBank/DDBJ databases">
        <title>Genome sequencing of Arenimonas composti.</title>
        <authorList>
            <person name="Chen F."/>
            <person name="Wang G."/>
        </authorList>
    </citation>
    <scope>NUCLEOTIDE SEQUENCE [LARGE SCALE GENOMIC DNA]</scope>
    <source>
        <strain evidence="8 9">TR7-09</strain>
    </source>
</reference>
<keyword evidence="4 6" id="KW-1133">Transmembrane helix</keyword>
<dbReference type="PANTHER" id="PTHR36115">
    <property type="entry name" value="PROLINE-RICH ANTIGEN HOMOLOG-RELATED"/>
    <property type="match status" value="1"/>
</dbReference>
<dbReference type="Pfam" id="PF06271">
    <property type="entry name" value="RDD"/>
    <property type="match status" value="1"/>
</dbReference>
<comment type="caution">
    <text evidence="8">The sequence shown here is derived from an EMBL/GenBank/DDBJ whole genome shotgun (WGS) entry which is preliminary data.</text>
</comment>
<evidence type="ECO:0000256" key="2">
    <source>
        <dbReference type="ARBA" id="ARBA00022475"/>
    </source>
</evidence>
<keyword evidence="2" id="KW-1003">Cell membrane</keyword>
<dbReference type="eggNOG" id="COG1714">
    <property type="taxonomic scope" value="Bacteria"/>
</dbReference>
<dbReference type="EMBL" id="AWXU01000007">
    <property type="protein sequence ID" value="KFN51340.1"/>
    <property type="molecule type" value="Genomic_DNA"/>
</dbReference>
<evidence type="ECO:0000256" key="5">
    <source>
        <dbReference type="ARBA" id="ARBA00023136"/>
    </source>
</evidence>
<accession>A0A091C3W2</accession>
<evidence type="ECO:0000256" key="1">
    <source>
        <dbReference type="ARBA" id="ARBA00004651"/>
    </source>
</evidence>
<keyword evidence="5 6" id="KW-0472">Membrane</keyword>
<evidence type="ECO:0000259" key="7">
    <source>
        <dbReference type="Pfam" id="PF06271"/>
    </source>
</evidence>
<dbReference type="STRING" id="1121013.GCA_000426365_01078"/>
<protein>
    <recommendedName>
        <fullName evidence="7">RDD domain-containing protein</fullName>
    </recommendedName>
</protein>
<dbReference type="AlphaFoldDB" id="A0A091C3W2"/>
<evidence type="ECO:0000256" key="3">
    <source>
        <dbReference type="ARBA" id="ARBA00022692"/>
    </source>
</evidence>
<evidence type="ECO:0000313" key="9">
    <source>
        <dbReference type="Proteomes" id="UP000029391"/>
    </source>
</evidence>
<gene>
    <name evidence="8" type="ORF">P873_03470</name>
</gene>
<evidence type="ECO:0000256" key="4">
    <source>
        <dbReference type="ARBA" id="ARBA00022989"/>
    </source>
</evidence>
<feature type="transmembrane region" description="Helical" evidence="6">
    <location>
        <begin position="105"/>
        <end position="127"/>
    </location>
</feature>